<evidence type="ECO:0000256" key="4">
    <source>
        <dbReference type="ARBA" id="ARBA00022980"/>
    </source>
</evidence>
<keyword evidence="4 6" id="KW-0689">Ribosomal protein</keyword>
<comment type="subunit">
    <text evidence="6">Part of the 30S ribosomal subunit.</text>
</comment>
<keyword evidence="3 6" id="KW-0694">RNA-binding</keyword>
<dbReference type="STRING" id="1542390.KX01_166"/>
<dbReference type="InterPro" id="IPR000266">
    <property type="entry name" value="Ribosomal_uS17"/>
</dbReference>
<evidence type="ECO:0000256" key="6">
    <source>
        <dbReference type="HAMAP-Rule" id="MF_01345"/>
    </source>
</evidence>
<name>A0A1J0KTP1_9GAMM</name>
<dbReference type="PANTHER" id="PTHR10744">
    <property type="entry name" value="40S RIBOSOMAL PROTEIN S11 FAMILY MEMBER"/>
    <property type="match status" value="1"/>
</dbReference>
<dbReference type="GO" id="GO:0003735">
    <property type="term" value="F:structural constituent of ribosome"/>
    <property type="evidence" value="ECO:0007669"/>
    <property type="project" value="UniProtKB-UniRule"/>
</dbReference>
<keyword evidence="8" id="KW-1185">Reference proteome</keyword>
<evidence type="ECO:0000256" key="5">
    <source>
        <dbReference type="ARBA" id="ARBA00023274"/>
    </source>
</evidence>
<dbReference type="RefSeq" id="WP_071663192.1">
    <property type="nucleotide sequence ID" value="NZ_CP009654.1"/>
</dbReference>
<evidence type="ECO:0000313" key="7">
    <source>
        <dbReference type="EMBL" id="APC97133.1"/>
    </source>
</evidence>
<keyword evidence="5 6" id="KW-0687">Ribonucleoprotein</keyword>
<organism evidence="7 8">
    <name type="scientific">Francisella frigiditurris</name>
    <dbReference type="NCBI Taxonomy" id="1542390"/>
    <lineage>
        <taxon>Bacteria</taxon>
        <taxon>Pseudomonadati</taxon>
        <taxon>Pseudomonadota</taxon>
        <taxon>Gammaproteobacteria</taxon>
        <taxon>Thiotrichales</taxon>
        <taxon>Francisellaceae</taxon>
        <taxon>Francisella</taxon>
    </lineage>
</organism>
<reference evidence="8" key="1">
    <citation type="submission" date="2014-10" db="EMBL/GenBank/DDBJ databases">
        <authorList>
            <person name="Kuske C.R."/>
            <person name="Challacombe J.F."/>
            <person name="Daligault H.E."/>
            <person name="Davenport K.W."/>
            <person name="Johnson S.L."/>
            <person name="Siddaramappa S."/>
            <person name="Petersen J.M."/>
        </authorList>
    </citation>
    <scope>NUCLEOTIDE SEQUENCE [LARGE SCALE GENOMIC DNA]</scope>
    <source>
        <strain evidence="8">CA97-1460</strain>
    </source>
</reference>
<dbReference type="KEGG" id="frc:KX01_166"/>
<evidence type="ECO:0000256" key="2">
    <source>
        <dbReference type="ARBA" id="ARBA00022730"/>
    </source>
</evidence>
<dbReference type="EMBL" id="CP009654">
    <property type="protein sequence ID" value="APC97133.1"/>
    <property type="molecule type" value="Genomic_DNA"/>
</dbReference>
<evidence type="ECO:0000313" key="8">
    <source>
        <dbReference type="Proteomes" id="UP000182521"/>
    </source>
</evidence>
<dbReference type="PANTHER" id="PTHR10744:SF1">
    <property type="entry name" value="SMALL RIBOSOMAL SUBUNIT PROTEIN US17M"/>
    <property type="match status" value="1"/>
</dbReference>
<sequence>MSDKIRVLEGKVSSDAMDKSVVVKAERYVKHPLYGKFVRKTTKYYVHDENNECKKGDVITFKETKPYSKMKKWCLVDIIHREK</sequence>
<evidence type="ECO:0000256" key="3">
    <source>
        <dbReference type="ARBA" id="ARBA00022884"/>
    </source>
</evidence>
<dbReference type="NCBIfam" id="TIGR03635">
    <property type="entry name" value="uS17_bact"/>
    <property type="match status" value="1"/>
</dbReference>
<dbReference type="AlphaFoldDB" id="A0A1J0KTP1"/>
<dbReference type="InterPro" id="IPR019984">
    <property type="entry name" value="Ribosomal_uS17_bact/chlr"/>
</dbReference>
<dbReference type="HAMAP" id="MF_01345_B">
    <property type="entry name" value="Ribosomal_uS17_B"/>
    <property type="match status" value="1"/>
</dbReference>
<comment type="function">
    <text evidence="6">One of the primary rRNA binding proteins, it binds specifically to the 5'-end of 16S ribosomal RNA.</text>
</comment>
<dbReference type="InterPro" id="IPR012340">
    <property type="entry name" value="NA-bd_OB-fold"/>
</dbReference>
<dbReference type="Proteomes" id="UP000182521">
    <property type="component" value="Chromosome"/>
</dbReference>
<dbReference type="PRINTS" id="PR00973">
    <property type="entry name" value="RIBOSOMALS17"/>
</dbReference>
<dbReference type="GO" id="GO:0006412">
    <property type="term" value="P:translation"/>
    <property type="evidence" value="ECO:0007669"/>
    <property type="project" value="UniProtKB-UniRule"/>
</dbReference>
<accession>A0A1J0KTP1</accession>
<evidence type="ECO:0000256" key="1">
    <source>
        <dbReference type="ARBA" id="ARBA00010254"/>
    </source>
</evidence>
<dbReference type="NCBIfam" id="NF004123">
    <property type="entry name" value="PRK05610.1"/>
    <property type="match status" value="1"/>
</dbReference>
<dbReference type="GO" id="GO:0022627">
    <property type="term" value="C:cytosolic small ribosomal subunit"/>
    <property type="evidence" value="ECO:0007669"/>
    <property type="project" value="UniProtKB-UniRule"/>
</dbReference>
<protein>
    <recommendedName>
        <fullName evidence="6">Small ribosomal subunit protein uS17</fullName>
    </recommendedName>
</protein>
<proteinExistence type="inferred from homology"/>
<dbReference type="GO" id="GO:0019843">
    <property type="term" value="F:rRNA binding"/>
    <property type="evidence" value="ECO:0007669"/>
    <property type="project" value="UniProtKB-UniRule"/>
</dbReference>
<dbReference type="Pfam" id="PF00366">
    <property type="entry name" value="Ribosomal_S17"/>
    <property type="match status" value="1"/>
</dbReference>
<gene>
    <name evidence="6 7" type="primary">rpsQ</name>
    <name evidence="7" type="ORF">KX01_166</name>
</gene>
<comment type="similarity">
    <text evidence="1 6">Belongs to the universal ribosomal protein uS17 family.</text>
</comment>
<dbReference type="OrthoDB" id="9811714at2"/>
<dbReference type="Gene3D" id="2.40.50.140">
    <property type="entry name" value="Nucleic acid-binding proteins"/>
    <property type="match status" value="1"/>
</dbReference>
<dbReference type="CDD" id="cd00364">
    <property type="entry name" value="Ribosomal_uS17"/>
    <property type="match status" value="1"/>
</dbReference>
<dbReference type="SUPFAM" id="SSF50249">
    <property type="entry name" value="Nucleic acid-binding proteins"/>
    <property type="match status" value="1"/>
</dbReference>
<keyword evidence="2 6" id="KW-0699">rRNA-binding</keyword>